<dbReference type="AlphaFoldDB" id="A0A7N0TW21"/>
<reference evidence="3" key="1">
    <citation type="submission" date="2021-01" db="UniProtKB">
        <authorList>
            <consortium name="EnsemblPlants"/>
        </authorList>
    </citation>
    <scope>IDENTIFICATION</scope>
</reference>
<dbReference type="Gramene" id="Kaladp0047s0099.1.v1.1">
    <property type="protein sequence ID" value="Kaladp0047s0099.1.v1.1.CDS.1"/>
    <property type="gene ID" value="Kaladp0047s0099.v1.1"/>
</dbReference>
<sequence>MELGESRTILVIRVSDSRVLQIVARSLFLAIVIVTLPMLIPTIRSMSRMSESDINLLRSEALPVVFRDLADQGHLKNGDKGLVLSGRTDVEFGIFDGVESEVVKESDLPRQERIRDGVFDFVFASSLENGAFIDRVTKTGGLVVSDLTDYRSTDLFLGDFDYKIVYVRQFGSTVLGMKKVGPGKRGSSKAHFRNRRLLGSTPYARKLALKGLEDVMLEPPTEGNAKNFRYLPDLLGDDSLSGYEKRMFINVGSHDEKKHSLKWFLNNYPTKNHAFETYHLNVAAYRSRPRVSDWLIENVQEHDFVVMKAEAGAVEEMVERKAMHLVDELFLECRNQWRDGEDDTGKNTRAYWECLALYGRLIDAGVAVHQWWG</sequence>
<organism evidence="3 4">
    <name type="scientific">Kalanchoe fedtschenkoi</name>
    <name type="common">Lavender scallops</name>
    <name type="synonym">South American air plant</name>
    <dbReference type="NCBI Taxonomy" id="63787"/>
    <lineage>
        <taxon>Eukaryota</taxon>
        <taxon>Viridiplantae</taxon>
        <taxon>Streptophyta</taxon>
        <taxon>Embryophyta</taxon>
        <taxon>Tracheophyta</taxon>
        <taxon>Spermatophyta</taxon>
        <taxon>Magnoliopsida</taxon>
        <taxon>eudicotyledons</taxon>
        <taxon>Gunneridae</taxon>
        <taxon>Pentapetalae</taxon>
        <taxon>Saxifragales</taxon>
        <taxon>Crassulaceae</taxon>
        <taxon>Kalanchoe</taxon>
    </lineage>
</organism>
<evidence type="ECO:0000259" key="2">
    <source>
        <dbReference type="Pfam" id="PF25276"/>
    </source>
</evidence>
<accession>A0A7N0TW21</accession>
<name>A0A7N0TW21_KALFE</name>
<protein>
    <recommendedName>
        <fullName evidence="2">DUF7870 domain-containing protein</fullName>
    </recommendedName>
</protein>
<keyword evidence="1" id="KW-0812">Transmembrane</keyword>
<keyword evidence="4" id="KW-1185">Reference proteome</keyword>
<dbReference type="Pfam" id="PF25276">
    <property type="entry name" value="DUF7870"/>
    <property type="match status" value="1"/>
</dbReference>
<feature type="transmembrane region" description="Helical" evidence="1">
    <location>
        <begin position="20"/>
        <end position="40"/>
    </location>
</feature>
<dbReference type="PANTHER" id="PTHR33597">
    <property type="entry name" value="OS02G0760400 PROTEIN"/>
    <property type="match status" value="1"/>
</dbReference>
<evidence type="ECO:0000313" key="4">
    <source>
        <dbReference type="Proteomes" id="UP000594263"/>
    </source>
</evidence>
<evidence type="ECO:0000256" key="1">
    <source>
        <dbReference type="SAM" id="Phobius"/>
    </source>
</evidence>
<keyword evidence="1" id="KW-0472">Membrane</keyword>
<dbReference type="PANTHER" id="PTHR33597:SF11">
    <property type="entry name" value="OS07G0620600 PROTEIN"/>
    <property type="match status" value="1"/>
</dbReference>
<dbReference type="EnsemblPlants" id="Kaladp0047s0099.1.v1.1">
    <property type="protein sequence ID" value="Kaladp0047s0099.1.v1.1.CDS.1"/>
    <property type="gene ID" value="Kaladp0047s0099.v1.1"/>
</dbReference>
<dbReference type="OMA" id="RKLCQFT"/>
<feature type="domain" description="DUF7870" evidence="2">
    <location>
        <begin position="209"/>
        <end position="372"/>
    </location>
</feature>
<keyword evidence="1" id="KW-1133">Transmembrane helix</keyword>
<dbReference type="Proteomes" id="UP000594263">
    <property type="component" value="Unplaced"/>
</dbReference>
<dbReference type="InterPro" id="IPR057192">
    <property type="entry name" value="DUF7870"/>
</dbReference>
<evidence type="ECO:0000313" key="3">
    <source>
        <dbReference type="EnsemblPlants" id="Kaladp0047s0099.1.v1.1.CDS.1"/>
    </source>
</evidence>
<proteinExistence type="predicted"/>